<feature type="compositionally biased region" description="Polar residues" evidence="1">
    <location>
        <begin position="78"/>
        <end position="89"/>
    </location>
</feature>
<proteinExistence type="predicted"/>
<comment type="caution">
    <text evidence="2">The sequence shown here is derived from an EMBL/GenBank/DDBJ whole genome shotgun (WGS) entry which is preliminary data.</text>
</comment>
<evidence type="ECO:0000313" key="3">
    <source>
        <dbReference type="Proteomes" id="UP001356427"/>
    </source>
</evidence>
<dbReference type="AlphaFoldDB" id="A0AAN8Q9T1"/>
<feature type="compositionally biased region" description="Basic and acidic residues" evidence="1">
    <location>
        <begin position="15"/>
        <end position="24"/>
    </location>
</feature>
<gene>
    <name evidence="2" type="ORF">J4Q44_G00375560</name>
</gene>
<protein>
    <submittedName>
        <fullName evidence="2">Uncharacterized protein</fullName>
    </submittedName>
</protein>
<evidence type="ECO:0000313" key="2">
    <source>
        <dbReference type="EMBL" id="KAK6291771.1"/>
    </source>
</evidence>
<dbReference type="Proteomes" id="UP001356427">
    <property type="component" value="Unassembled WGS sequence"/>
</dbReference>
<accession>A0AAN8Q9T1</accession>
<evidence type="ECO:0000256" key="1">
    <source>
        <dbReference type="SAM" id="MobiDB-lite"/>
    </source>
</evidence>
<keyword evidence="3" id="KW-1185">Reference proteome</keyword>
<dbReference type="EMBL" id="JAGTTL010000039">
    <property type="protein sequence ID" value="KAK6291771.1"/>
    <property type="molecule type" value="Genomic_DNA"/>
</dbReference>
<sequence>MALLCYNKGCREKFDTDKNKDGIRDSIPSGLSYLTSDKNGVKHNREEIIYQEPKSAEAPQKKRPSSDEDETKLLQKRAIQQQGRTKAES</sequence>
<name>A0AAN8Q9T1_9TELE</name>
<reference evidence="2 3" key="1">
    <citation type="submission" date="2021-04" db="EMBL/GenBank/DDBJ databases">
        <authorList>
            <person name="De Guttry C."/>
            <person name="Zahm M."/>
            <person name="Klopp C."/>
            <person name="Cabau C."/>
            <person name="Louis A."/>
            <person name="Berthelot C."/>
            <person name="Parey E."/>
            <person name="Roest Crollius H."/>
            <person name="Montfort J."/>
            <person name="Robinson-Rechavi M."/>
            <person name="Bucao C."/>
            <person name="Bouchez O."/>
            <person name="Gislard M."/>
            <person name="Lluch J."/>
            <person name="Milhes M."/>
            <person name="Lampietro C."/>
            <person name="Lopez Roques C."/>
            <person name="Donnadieu C."/>
            <person name="Braasch I."/>
            <person name="Desvignes T."/>
            <person name="Postlethwait J."/>
            <person name="Bobe J."/>
            <person name="Wedekind C."/>
            <person name="Guiguen Y."/>
        </authorList>
    </citation>
    <scope>NUCLEOTIDE SEQUENCE [LARGE SCALE GENOMIC DNA]</scope>
    <source>
        <strain evidence="2">Cs_M1</strain>
        <tissue evidence="2">Blood</tissue>
    </source>
</reference>
<organism evidence="2 3">
    <name type="scientific">Coregonus suidteri</name>
    <dbReference type="NCBI Taxonomy" id="861788"/>
    <lineage>
        <taxon>Eukaryota</taxon>
        <taxon>Metazoa</taxon>
        <taxon>Chordata</taxon>
        <taxon>Craniata</taxon>
        <taxon>Vertebrata</taxon>
        <taxon>Euteleostomi</taxon>
        <taxon>Actinopterygii</taxon>
        <taxon>Neopterygii</taxon>
        <taxon>Teleostei</taxon>
        <taxon>Protacanthopterygii</taxon>
        <taxon>Salmoniformes</taxon>
        <taxon>Salmonidae</taxon>
        <taxon>Coregoninae</taxon>
        <taxon>Coregonus</taxon>
    </lineage>
</organism>
<feature type="region of interest" description="Disordered" evidence="1">
    <location>
        <begin position="15"/>
        <end position="89"/>
    </location>
</feature>
<feature type="compositionally biased region" description="Basic and acidic residues" evidence="1">
    <location>
        <begin position="39"/>
        <end position="48"/>
    </location>
</feature>